<evidence type="ECO:0000313" key="2">
    <source>
        <dbReference type="Proteomes" id="UP000070089"/>
    </source>
</evidence>
<dbReference type="Gene3D" id="1.10.472.10">
    <property type="entry name" value="Cyclin-like"/>
    <property type="match status" value="1"/>
</dbReference>
<protein>
    <submittedName>
        <fullName evidence="1">Uncharacterized protein</fullName>
    </submittedName>
</protein>
<comment type="caution">
    <text evidence="1">The sequence shown here is derived from an EMBL/GenBank/DDBJ whole genome shotgun (WGS) entry which is preliminary data.</text>
</comment>
<organism evidence="1 2">
    <name type="scientific">Giardia duodenalis assemblage B</name>
    <dbReference type="NCBI Taxonomy" id="1394984"/>
    <lineage>
        <taxon>Eukaryota</taxon>
        <taxon>Metamonada</taxon>
        <taxon>Diplomonadida</taxon>
        <taxon>Hexamitidae</taxon>
        <taxon>Giardiinae</taxon>
        <taxon>Giardia</taxon>
    </lineage>
</organism>
<dbReference type="VEuPathDB" id="GiardiaDB:QR46_3026"/>
<reference evidence="1 2" key="1">
    <citation type="journal article" date="2015" name="Mol. Biochem. Parasitol.">
        <title>Identification of polymorphic genes for use in assemblage B genotyping assays through comparative genomics of multiple assemblage B Giardia duodenalis isolates.</title>
        <authorList>
            <person name="Wielinga C."/>
            <person name="Thompson R.C."/>
            <person name="Monis P."/>
            <person name="Ryan U."/>
        </authorList>
    </citation>
    <scope>NUCLEOTIDE SEQUENCE [LARGE SCALE GENOMIC DNA]</scope>
    <source>
        <strain evidence="1 2">BAH15c1</strain>
    </source>
</reference>
<dbReference type="AlphaFoldDB" id="A0A132NSD3"/>
<dbReference type="Proteomes" id="UP000070089">
    <property type="component" value="Unassembled WGS sequence"/>
</dbReference>
<proteinExistence type="predicted"/>
<dbReference type="OrthoDB" id="10311220at2759"/>
<name>A0A132NSD3_GIAIN</name>
<evidence type="ECO:0000313" key="1">
    <source>
        <dbReference type="EMBL" id="KWX12991.1"/>
    </source>
</evidence>
<gene>
    <name evidence="1" type="ORF">QR46_3026</name>
</gene>
<accession>A0A132NSD3</accession>
<dbReference type="EMBL" id="JXTI01000089">
    <property type="protein sequence ID" value="KWX12991.1"/>
    <property type="molecule type" value="Genomic_DNA"/>
</dbReference>
<sequence>MALISYPTKDTLFLLDAGIAINFMEQLPPKVFARKIIEVFPQSATLFGPVPEDSMARLGRLSENIRSYMICALLCMQRLRQRIRSVNSDSSARSHRRRQLAESREVFYVLLRIYIKLYEQRDLRASIFAGLCDMSPRDLNFLEVEILCLLHFSLIVSTNVFLNAVSEVCRGPQKSKYKFSHAV</sequence>